<dbReference type="AlphaFoldDB" id="A0A0M9VJN3"/>
<dbReference type="Pfam" id="PF06445">
    <property type="entry name" value="GyrI-like"/>
    <property type="match status" value="1"/>
</dbReference>
<reference evidence="3 4" key="1">
    <citation type="submission" date="2015-08" db="EMBL/GenBank/DDBJ databases">
        <title>Whole genome sequence of Flavobacterium akiainvivens IK-1T, from decaying Wikstroemia oahuensis, an endemic Hawaiian shrub.</title>
        <authorList>
            <person name="Wan X."/>
            <person name="Hou S."/>
            <person name="Saito J."/>
            <person name="Donachie S."/>
        </authorList>
    </citation>
    <scope>NUCLEOTIDE SEQUENCE [LARGE SCALE GENOMIC DNA]</scope>
    <source>
        <strain evidence="3 4">IK-1</strain>
    </source>
</reference>
<proteinExistence type="predicted"/>
<name>A0A0M9VJN3_9FLAO</name>
<feature type="region of interest" description="Disordered" evidence="1">
    <location>
        <begin position="362"/>
        <end position="422"/>
    </location>
</feature>
<feature type="compositionally biased region" description="Low complexity" evidence="1">
    <location>
        <begin position="362"/>
        <end position="397"/>
    </location>
</feature>
<dbReference type="SMART" id="SM00871">
    <property type="entry name" value="AraC_E_bind"/>
    <property type="match status" value="1"/>
</dbReference>
<dbReference type="SUPFAM" id="SSF55961">
    <property type="entry name" value="Bet v1-like"/>
    <property type="match status" value="1"/>
</dbReference>
<keyword evidence="4" id="KW-1185">Reference proteome</keyword>
<comment type="caution">
    <text evidence="3">The sequence shown here is derived from an EMBL/GenBank/DDBJ whole genome shotgun (WGS) entry which is preliminary data.</text>
</comment>
<dbReference type="InterPro" id="IPR010499">
    <property type="entry name" value="AraC_E-bd"/>
</dbReference>
<dbReference type="Proteomes" id="UP000037755">
    <property type="component" value="Unassembled WGS sequence"/>
</dbReference>
<accession>A0A0M9VJN3</accession>
<dbReference type="SUPFAM" id="SSF55136">
    <property type="entry name" value="Probable bacterial effector-binding domain"/>
    <property type="match status" value="1"/>
</dbReference>
<feature type="domain" description="AraC effector-binding" evidence="2">
    <location>
        <begin position="182"/>
        <end position="338"/>
    </location>
</feature>
<sequence length="422" mass="46102">MKILKYIFLLLILSAFAVVVFIATQNGKYTITRQKVIFAPKETLFGYINDYQNWENLNLLTGADTTATYNYSDNTAGTGAFMSWQKGDTDGTIKTIAAANDSISQLAKVNGLESDLKWFFKDTLGGTKVSVTIEGQLTFAEKAQALLNSEAINTTYSNSAAKGLENLNTYLVSDLKKFDIKVAQALVKKTGTFYLGHTATTLRKDISKTTQEYFKKLQGFSAKNKIVTTGEPFVLYKNYSHQRDTLTYTVCIPIKDELFTSPGSEFESGKLEAFNALKTTLTGDYSHLPKAWQAAQKHIAEKALPENTALPYVVNYAKNIKHTRRPSMWVTDVYVPVGPAITPTLPADSTAVAAPVLRVVSPATRPATTPPTGTTQKPKTTTAPAGTAPKPATTKPKTTPPATPAPKPATENRKTENPTEEF</sequence>
<organism evidence="3 4">
    <name type="scientific">Flavobacterium akiainvivens</name>
    <dbReference type="NCBI Taxonomy" id="1202724"/>
    <lineage>
        <taxon>Bacteria</taxon>
        <taxon>Pseudomonadati</taxon>
        <taxon>Bacteroidota</taxon>
        <taxon>Flavobacteriia</taxon>
        <taxon>Flavobacteriales</taxon>
        <taxon>Flavobacteriaceae</taxon>
        <taxon>Flavobacterium</taxon>
    </lineage>
</organism>
<dbReference type="Gene3D" id="3.20.80.10">
    <property type="entry name" value="Regulatory factor, effector binding domain"/>
    <property type="match status" value="1"/>
</dbReference>
<evidence type="ECO:0000256" key="1">
    <source>
        <dbReference type="SAM" id="MobiDB-lite"/>
    </source>
</evidence>
<feature type="compositionally biased region" description="Pro residues" evidence="1">
    <location>
        <begin position="398"/>
        <end position="407"/>
    </location>
</feature>
<feature type="compositionally biased region" description="Basic and acidic residues" evidence="1">
    <location>
        <begin position="410"/>
        <end position="422"/>
    </location>
</feature>
<dbReference type="InterPro" id="IPR011256">
    <property type="entry name" value="Reg_factor_effector_dom_sf"/>
</dbReference>
<gene>
    <name evidence="3" type="ORF">AM493_19185</name>
</gene>
<dbReference type="STRING" id="1202724.AM493_19185"/>
<evidence type="ECO:0000313" key="3">
    <source>
        <dbReference type="EMBL" id="KOS07942.1"/>
    </source>
</evidence>
<dbReference type="EMBL" id="LIYD01000005">
    <property type="protein sequence ID" value="KOS07942.1"/>
    <property type="molecule type" value="Genomic_DNA"/>
</dbReference>
<evidence type="ECO:0000259" key="2">
    <source>
        <dbReference type="SMART" id="SM00871"/>
    </source>
</evidence>
<evidence type="ECO:0000313" key="4">
    <source>
        <dbReference type="Proteomes" id="UP000037755"/>
    </source>
</evidence>
<dbReference type="OrthoDB" id="9807923at2"/>
<dbReference type="RefSeq" id="WP_054409662.1">
    <property type="nucleotide sequence ID" value="NZ_FOYA01000002.1"/>
</dbReference>
<protein>
    <recommendedName>
        <fullName evidence="2">AraC effector-binding domain-containing protein</fullName>
    </recommendedName>
</protein>
<dbReference type="InterPro" id="IPR029442">
    <property type="entry name" value="GyrI-like"/>
</dbReference>
<dbReference type="PATRIC" id="fig|1202724.3.peg.3977"/>